<comment type="caution">
    <text evidence="5">The sequence shown here is derived from an EMBL/GenBank/DDBJ whole genome shotgun (WGS) entry which is preliminary data.</text>
</comment>
<dbReference type="GO" id="GO:0097237">
    <property type="term" value="P:cellular response to toxic substance"/>
    <property type="evidence" value="ECO:0007669"/>
    <property type="project" value="UniProtKB-ARBA"/>
</dbReference>
<dbReference type="SUPFAM" id="SSF51905">
    <property type="entry name" value="FAD/NAD(P)-binding domain"/>
    <property type="match status" value="1"/>
</dbReference>
<dbReference type="AlphaFoldDB" id="A0AA39XER4"/>
<evidence type="ECO:0000313" key="5">
    <source>
        <dbReference type="EMBL" id="KAK0632611.1"/>
    </source>
</evidence>
<organism evidence="5 6">
    <name type="scientific">Immersiella caudata</name>
    <dbReference type="NCBI Taxonomy" id="314043"/>
    <lineage>
        <taxon>Eukaryota</taxon>
        <taxon>Fungi</taxon>
        <taxon>Dikarya</taxon>
        <taxon>Ascomycota</taxon>
        <taxon>Pezizomycotina</taxon>
        <taxon>Sordariomycetes</taxon>
        <taxon>Sordariomycetidae</taxon>
        <taxon>Sordariales</taxon>
        <taxon>Lasiosphaeriaceae</taxon>
        <taxon>Immersiella</taxon>
    </lineage>
</organism>
<dbReference type="PANTHER" id="PTHR48105">
    <property type="entry name" value="THIOREDOXIN REDUCTASE 1-RELATED-RELATED"/>
    <property type="match status" value="1"/>
</dbReference>
<dbReference type="Pfam" id="PF07992">
    <property type="entry name" value="Pyr_redox_2"/>
    <property type="match status" value="1"/>
</dbReference>
<dbReference type="PRINTS" id="PR00469">
    <property type="entry name" value="PNDRDTASEII"/>
</dbReference>
<keyword evidence="6" id="KW-1185">Reference proteome</keyword>
<evidence type="ECO:0000256" key="3">
    <source>
        <dbReference type="ARBA" id="ARBA00023002"/>
    </source>
</evidence>
<protein>
    <submittedName>
        <fullName evidence="5">Thioredoxin reductase glit-like protein</fullName>
    </submittedName>
</protein>
<dbReference type="Gene3D" id="3.50.50.60">
    <property type="entry name" value="FAD/NAD(P)-binding domain"/>
    <property type="match status" value="2"/>
</dbReference>
<name>A0AA39XER4_9PEZI</name>
<proteinExistence type="inferred from homology"/>
<feature type="domain" description="FAD/NAD(P)-binding" evidence="4">
    <location>
        <begin position="4"/>
        <end position="296"/>
    </location>
</feature>
<dbReference type="GO" id="GO:0016491">
    <property type="term" value="F:oxidoreductase activity"/>
    <property type="evidence" value="ECO:0007669"/>
    <property type="project" value="UniProtKB-KW"/>
</dbReference>
<dbReference type="PRINTS" id="PR00368">
    <property type="entry name" value="FADPNR"/>
</dbReference>
<keyword evidence="3" id="KW-0560">Oxidoreductase</keyword>
<evidence type="ECO:0000256" key="1">
    <source>
        <dbReference type="ARBA" id="ARBA00009333"/>
    </source>
</evidence>
<sequence>MTLYDVLIIGSGPAGLSTATALARQLHTTLLFDSGVYRNARTKHMHNVPTWDHRDPAEFRAKAREDLFARYDTVRIEDVTVKAVKKLEGGAFEAEDEKGRLWKGRKVVLAVGVKDLVEDMEAMIPGYEKLWGRGVYHCLFCDGYEDRGARSAGVLVGGDVSNAGIALHMARMAKRLSEEVKIYTNGDREFGRELTVSAGKEDIEIEGRKLVRLDKNDGSGVTVYLEDGAQMTERFLVNKPRGKVNGPFVTQLGLELTDMGVIKVTPPFYETGVKGVFAVGDCASPIPAVVNALSMGALAAGGLVAQLQSEPR</sequence>
<dbReference type="InterPro" id="IPR036188">
    <property type="entry name" value="FAD/NAD-bd_sf"/>
</dbReference>
<evidence type="ECO:0000259" key="4">
    <source>
        <dbReference type="Pfam" id="PF07992"/>
    </source>
</evidence>
<evidence type="ECO:0000313" key="6">
    <source>
        <dbReference type="Proteomes" id="UP001175000"/>
    </source>
</evidence>
<evidence type="ECO:0000256" key="2">
    <source>
        <dbReference type="ARBA" id="ARBA00022630"/>
    </source>
</evidence>
<accession>A0AA39XER4</accession>
<comment type="similarity">
    <text evidence="1">Belongs to the class-II pyridine nucleotide-disulfide oxidoreductase family.</text>
</comment>
<keyword evidence="2" id="KW-0285">Flavoprotein</keyword>
<dbReference type="EMBL" id="JAULSU010000001">
    <property type="protein sequence ID" value="KAK0632611.1"/>
    <property type="molecule type" value="Genomic_DNA"/>
</dbReference>
<dbReference type="InterPro" id="IPR050097">
    <property type="entry name" value="Ferredoxin-NADP_redctase_2"/>
</dbReference>
<reference evidence="5" key="1">
    <citation type="submission" date="2023-06" db="EMBL/GenBank/DDBJ databases">
        <title>Genome-scale phylogeny and comparative genomics of the fungal order Sordariales.</title>
        <authorList>
            <consortium name="Lawrence Berkeley National Laboratory"/>
            <person name="Hensen N."/>
            <person name="Bonometti L."/>
            <person name="Westerberg I."/>
            <person name="Brannstrom I.O."/>
            <person name="Guillou S."/>
            <person name="Cros-Aarteil S."/>
            <person name="Calhoun S."/>
            <person name="Haridas S."/>
            <person name="Kuo A."/>
            <person name="Mondo S."/>
            <person name="Pangilinan J."/>
            <person name="Riley R."/>
            <person name="Labutti K."/>
            <person name="Andreopoulos B."/>
            <person name="Lipzen A."/>
            <person name="Chen C."/>
            <person name="Yanf M."/>
            <person name="Daum C."/>
            <person name="Ng V."/>
            <person name="Clum A."/>
            <person name="Steindorff A."/>
            <person name="Ohm R."/>
            <person name="Martin F."/>
            <person name="Silar P."/>
            <person name="Natvig D."/>
            <person name="Lalanne C."/>
            <person name="Gautier V."/>
            <person name="Ament-Velasquez S.L."/>
            <person name="Kruys A."/>
            <person name="Hutchinson M.I."/>
            <person name="Powell A.J."/>
            <person name="Barry K."/>
            <person name="Miller A.N."/>
            <person name="Grigoriev I.V."/>
            <person name="Debuchy R."/>
            <person name="Gladieux P."/>
            <person name="Thoren M.H."/>
            <person name="Johannesson H."/>
        </authorList>
    </citation>
    <scope>NUCLEOTIDE SEQUENCE</scope>
    <source>
        <strain evidence="5">CBS 606.72</strain>
    </source>
</reference>
<dbReference type="InterPro" id="IPR023753">
    <property type="entry name" value="FAD/NAD-binding_dom"/>
</dbReference>
<gene>
    <name evidence="5" type="ORF">B0T14DRAFT_560286</name>
</gene>
<dbReference type="Proteomes" id="UP001175000">
    <property type="component" value="Unassembled WGS sequence"/>
</dbReference>